<evidence type="ECO:0000313" key="6">
    <source>
        <dbReference type="Proteomes" id="UP000824156"/>
    </source>
</evidence>
<dbReference type="EMBL" id="DXEZ01000192">
    <property type="protein sequence ID" value="HIX54746.1"/>
    <property type="molecule type" value="Genomic_DNA"/>
</dbReference>
<keyword evidence="3" id="KW-0804">Transcription</keyword>
<dbReference type="SMART" id="SM00342">
    <property type="entry name" value="HTH_ARAC"/>
    <property type="match status" value="1"/>
</dbReference>
<evidence type="ECO:0000256" key="2">
    <source>
        <dbReference type="ARBA" id="ARBA00023125"/>
    </source>
</evidence>
<evidence type="ECO:0000259" key="4">
    <source>
        <dbReference type="PROSITE" id="PS01124"/>
    </source>
</evidence>
<gene>
    <name evidence="5" type="ORF">H9853_06950</name>
</gene>
<dbReference type="InterPro" id="IPR009057">
    <property type="entry name" value="Homeodomain-like_sf"/>
</dbReference>
<dbReference type="Gene3D" id="1.10.10.60">
    <property type="entry name" value="Homeodomain-like"/>
    <property type="match status" value="1"/>
</dbReference>
<sequence>MQTGTQTHNYPSFYQHPVKEEDSCTTIFRRFEHLLEDYFNSENPQLIGLPSVAYFAYSLHLSPNYFGDLIKRMSGETPRNFIHNKIVKLSKHKIHFTDQSISEIAYQLGFTYPQHFMRLFKKKVGYTPTEYRLKTKQNSTN</sequence>
<comment type="caution">
    <text evidence="5">The sequence shown here is derived from an EMBL/GenBank/DDBJ whole genome shotgun (WGS) entry which is preliminary data.</text>
</comment>
<dbReference type="GO" id="GO:0003700">
    <property type="term" value="F:DNA-binding transcription factor activity"/>
    <property type="evidence" value="ECO:0007669"/>
    <property type="project" value="InterPro"/>
</dbReference>
<dbReference type="PANTHER" id="PTHR43280">
    <property type="entry name" value="ARAC-FAMILY TRANSCRIPTIONAL REGULATOR"/>
    <property type="match status" value="1"/>
</dbReference>
<dbReference type="Pfam" id="PF12833">
    <property type="entry name" value="HTH_18"/>
    <property type="match status" value="1"/>
</dbReference>
<dbReference type="AlphaFoldDB" id="A0A9D2AZC8"/>
<dbReference type="GO" id="GO:0043565">
    <property type="term" value="F:sequence-specific DNA binding"/>
    <property type="evidence" value="ECO:0007669"/>
    <property type="project" value="InterPro"/>
</dbReference>
<dbReference type="InterPro" id="IPR018060">
    <property type="entry name" value="HTH_AraC"/>
</dbReference>
<keyword evidence="1" id="KW-0805">Transcription regulation</keyword>
<keyword evidence="2" id="KW-0238">DNA-binding</keyword>
<name>A0A9D2AZC8_9SPHI</name>
<proteinExistence type="predicted"/>
<feature type="domain" description="HTH araC/xylS-type" evidence="4">
    <location>
        <begin position="29"/>
        <end position="134"/>
    </location>
</feature>
<dbReference type="Proteomes" id="UP000824156">
    <property type="component" value="Unassembled WGS sequence"/>
</dbReference>
<evidence type="ECO:0000256" key="3">
    <source>
        <dbReference type="ARBA" id="ARBA00023163"/>
    </source>
</evidence>
<dbReference type="PRINTS" id="PR00032">
    <property type="entry name" value="HTHARAC"/>
</dbReference>
<dbReference type="SUPFAM" id="SSF46689">
    <property type="entry name" value="Homeodomain-like"/>
    <property type="match status" value="1"/>
</dbReference>
<reference evidence="5" key="2">
    <citation type="submission" date="2021-04" db="EMBL/GenBank/DDBJ databases">
        <authorList>
            <person name="Gilroy R."/>
        </authorList>
    </citation>
    <scope>NUCLEOTIDE SEQUENCE</scope>
    <source>
        <strain evidence="5">1719</strain>
    </source>
</reference>
<protein>
    <submittedName>
        <fullName evidence="5">AraC family transcriptional regulator</fullName>
    </submittedName>
</protein>
<evidence type="ECO:0000256" key="1">
    <source>
        <dbReference type="ARBA" id="ARBA00023015"/>
    </source>
</evidence>
<dbReference type="InterPro" id="IPR020449">
    <property type="entry name" value="Tscrpt_reg_AraC-type_HTH"/>
</dbReference>
<evidence type="ECO:0000313" key="5">
    <source>
        <dbReference type="EMBL" id="HIX54746.1"/>
    </source>
</evidence>
<accession>A0A9D2AZC8</accession>
<dbReference type="PROSITE" id="PS01124">
    <property type="entry name" value="HTH_ARAC_FAMILY_2"/>
    <property type="match status" value="1"/>
</dbReference>
<organism evidence="5 6">
    <name type="scientific">Candidatus Sphingobacterium stercoripullorum</name>
    <dbReference type="NCBI Taxonomy" id="2838759"/>
    <lineage>
        <taxon>Bacteria</taxon>
        <taxon>Pseudomonadati</taxon>
        <taxon>Bacteroidota</taxon>
        <taxon>Sphingobacteriia</taxon>
        <taxon>Sphingobacteriales</taxon>
        <taxon>Sphingobacteriaceae</taxon>
        <taxon>Sphingobacterium</taxon>
    </lineage>
</organism>
<reference evidence="5" key="1">
    <citation type="journal article" date="2021" name="PeerJ">
        <title>Extensive microbial diversity within the chicken gut microbiome revealed by metagenomics and culture.</title>
        <authorList>
            <person name="Gilroy R."/>
            <person name="Ravi A."/>
            <person name="Getino M."/>
            <person name="Pursley I."/>
            <person name="Horton D.L."/>
            <person name="Alikhan N.F."/>
            <person name="Baker D."/>
            <person name="Gharbi K."/>
            <person name="Hall N."/>
            <person name="Watson M."/>
            <person name="Adriaenssens E.M."/>
            <person name="Foster-Nyarko E."/>
            <person name="Jarju S."/>
            <person name="Secka A."/>
            <person name="Antonio M."/>
            <person name="Oren A."/>
            <person name="Chaudhuri R.R."/>
            <person name="La Ragione R."/>
            <person name="Hildebrand F."/>
            <person name="Pallen M.J."/>
        </authorList>
    </citation>
    <scope>NUCLEOTIDE SEQUENCE</scope>
    <source>
        <strain evidence="5">1719</strain>
    </source>
</reference>
<dbReference type="PANTHER" id="PTHR43280:SF32">
    <property type="entry name" value="TRANSCRIPTIONAL REGULATORY PROTEIN"/>
    <property type="match status" value="1"/>
</dbReference>